<organism evidence="4 6">
    <name type="scientific">Draconibacterium orientale</name>
    <dbReference type="NCBI Taxonomy" id="1168034"/>
    <lineage>
        <taxon>Bacteria</taxon>
        <taxon>Pseudomonadati</taxon>
        <taxon>Bacteroidota</taxon>
        <taxon>Bacteroidia</taxon>
        <taxon>Marinilabiliales</taxon>
        <taxon>Prolixibacteraceae</taxon>
        <taxon>Draconibacterium</taxon>
    </lineage>
</organism>
<feature type="chain" id="PRO_5010514899" evidence="2">
    <location>
        <begin position="23"/>
        <end position="127"/>
    </location>
</feature>
<sequence length="127" mass="13365">MKRILFSSVLVFTFLLGISATASEGITGKWRATMGPGGDMVITFDFKVNGDQLTGTVSTPMGDQEISNGKVDGNSISFETKMMDSTIKHTGKLDGEVIKLKIEMPEGGPQGPGGPGGQDGITLTRVK</sequence>
<keyword evidence="5" id="KW-1185">Reference proteome</keyword>
<feature type="region of interest" description="Disordered" evidence="1">
    <location>
        <begin position="103"/>
        <end position="127"/>
    </location>
</feature>
<keyword evidence="2" id="KW-0732">Signal</keyword>
<feature type="compositionally biased region" description="Gly residues" evidence="1">
    <location>
        <begin position="108"/>
        <end position="119"/>
    </location>
</feature>
<proteinExistence type="predicted"/>
<name>X5D7D1_9BACT</name>
<dbReference type="Proteomes" id="UP000181981">
    <property type="component" value="Unassembled WGS sequence"/>
</dbReference>
<dbReference type="RefSeq" id="WP_038554281.1">
    <property type="nucleotide sequence ID" value="NZ_FOHT01000075.1"/>
</dbReference>
<evidence type="ECO:0000256" key="2">
    <source>
        <dbReference type="SAM" id="SignalP"/>
    </source>
</evidence>
<evidence type="ECO:0000313" key="4">
    <source>
        <dbReference type="EMBL" id="SEU17086.1"/>
    </source>
</evidence>
<accession>X5D7D1</accession>
<dbReference type="KEGG" id="dori:FH5T_00615"/>
<evidence type="ECO:0000313" key="5">
    <source>
        <dbReference type="Proteomes" id="UP000023772"/>
    </source>
</evidence>
<reference evidence="4 6" key="2">
    <citation type="submission" date="2016-10" db="EMBL/GenBank/DDBJ databases">
        <authorList>
            <person name="de Groot N.N."/>
        </authorList>
    </citation>
    <scope>NUCLEOTIDE SEQUENCE [LARGE SCALE GENOMIC DNA]</scope>
    <source>
        <strain evidence="4 6">DSM 25947</strain>
    </source>
</reference>
<protein>
    <submittedName>
        <fullName evidence="4">Uncharacterized protein</fullName>
    </submittedName>
</protein>
<dbReference type="Proteomes" id="UP000023772">
    <property type="component" value="Chromosome"/>
</dbReference>
<dbReference type="HOGENOM" id="CLU_157286_0_0_10"/>
<gene>
    <name evidence="3" type="ORF">FH5T_00615</name>
    <name evidence="4" type="ORF">SAMN05444285_1753</name>
</gene>
<dbReference type="AlphaFoldDB" id="X5D7D1"/>
<evidence type="ECO:0000313" key="3">
    <source>
        <dbReference type="EMBL" id="AHW58573.1"/>
    </source>
</evidence>
<dbReference type="eggNOG" id="COG2730">
    <property type="taxonomic scope" value="Bacteria"/>
</dbReference>
<evidence type="ECO:0000256" key="1">
    <source>
        <dbReference type="SAM" id="MobiDB-lite"/>
    </source>
</evidence>
<dbReference type="OrthoDB" id="796539at2"/>
<evidence type="ECO:0000313" key="6">
    <source>
        <dbReference type="Proteomes" id="UP000181981"/>
    </source>
</evidence>
<feature type="signal peptide" evidence="2">
    <location>
        <begin position="1"/>
        <end position="22"/>
    </location>
</feature>
<reference evidence="3 5" key="1">
    <citation type="submission" date="2014-03" db="EMBL/GenBank/DDBJ databases">
        <title>Complete genome sequence of a deeply braunched marine Bacteroidia bacterium Draconibacterium orientale type strain FH5T.</title>
        <authorList>
            <person name="Li X."/>
            <person name="Wang X."/>
            <person name="Xie Z."/>
            <person name="Du Z."/>
            <person name="Chen G."/>
        </authorList>
    </citation>
    <scope>NUCLEOTIDE SEQUENCE [LARGE SCALE GENOMIC DNA]</scope>
    <source>
        <strain evidence="3 5">FH5</strain>
    </source>
</reference>
<dbReference type="EMBL" id="FOHT01000075">
    <property type="protein sequence ID" value="SEU17086.1"/>
    <property type="molecule type" value="Genomic_DNA"/>
</dbReference>
<dbReference type="EMBL" id="CP007451">
    <property type="protein sequence ID" value="AHW58573.1"/>
    <property type="molecule type" value="Genomic_DNA"/>
</dbReference>
<dbReference type="STRING" id="1168034.FH5T_00615"/>